<keyword evidence="3 10" id="KW-0963">Cytoplasm</keyword>
<dbReference type="HAMAP" id="MF_00641">
    <property type="entry name" value="Malate_synth_G"/>
    <property type="match status" value="1"/>
</dbReference>
<dbReference type="GO" id="GO:0006097">
    <property type="term" value="P:glyoxylate cycle"/>
    <property type="evidence" value="ECO:0007669"/>
    <property type="project" value="UniProtKB-UniRule"/>
</dbReference>
<dbReference type="InterPro" id="IPR048356">
    <property type="entry name" value="MS_N"/>
</dbReference>
<dbReference type="InterPro" id="IPR044856">
    <property type="entry name" value="Malate_synth_C_sf"/>
</dbReference>
<keyword evidence="8 10" id="KW-0558">Oxidation</keyword>
<evidence type="ECO:0000313" key="19">
    <source>
        <dbReference type="Proteomes" id="UP000682739"/>
    </source>
</evidence>
<dbReference type="GO" id="GO:0005829">
    <property type="term" value="C:cytosol"/>
    <property type="evidence" value="ECO:0007669"/>
    <property type="project" value="TreeGrafter"/>
</dbReference>
<dbReference type="GO" id="GO:0004474">
    <property type="term" value="F:malate synthase activity"/>
    <property type="evidence" value="ECO:0007669"/>
    <property type="project" value="UniProtKB-UniRule"/>
</dbReference>
<dbReference type="Gene3D" id="1.20.1220.12">
    <property type="entry name" value="Malate synthase, domain III"/>
    <property type="match status" value="1"/>
</dbReference>
<dbReference type="Proteomes" id="UP000682739">
    <property type="component" value="Chromosome"/>
</dbReference>
<dbReference type="Pfam" id="PF01274">
    <property type="entry name" value="MS_TIM-barrel"/>
    <property type="match status" value="1"/>
</dbReference>
<evidence type="ECO:0000256" key="4">
    <source>
        <dbReference type="ARBA" id="ARBA00022532"/>
    </source>
</evidence>
<feature type="binding site" evidence="10">
    <location>
        <position position="450"/>
    </location>
    <ligand>
        <name>glyoxylate</name>
        <dbReference type="ChEBI" id="CHEBI:36655"/>
    </ligand>
</feature>
<dbReference type="Pfam" id="PF20658">
    <property type="entry name" value="MSG_insertion"/>
    <property type="match status" value="1"/>
</dbReference>
<evidence type="ECO:0000256" key="12">
    <source>
        <dbReference type="PIRSR" id="PIRSR601465-50"/>
    </source>
</evidence>
<evidence type="ECO:0000256" key="2">
    <source>
        <dbReference type="ARBA" id="ARBA00022435"/>
    </source>
</evidence>
<feature type="binding site" evidence="10">
    <location>
        <position position="450"/>
    </location>
    <ligand>
        <name>Mg(2+)</name>
        <dbReference type="ChEBI" id="CHEBI:18420"/>
    </ligand>
</feature>
<dbReference type="SUPFAM" id="SSF51645">
    <property type="entry name" value="Malate synthase G"/>
    <property type="match status" value="1"/>
</dbReference>
<dbReference type="InterPro" id="IPR011076">
    <property type="entry name" value="Malate_synth_sf"/>
</dbReference>
<evidence type="ECO:0000256" key="6">
    <source>
        <dbReference type="ARBA" id="ARBA00022723"/>
    </source>
</evidence>
<dbReference type="NCBIfam" id="NF002825">
    <property type="entry name" value="PRK02999.1"/>
    <property type="match status" value="1"/>
</dbReference>
<keyword evidence="7 10" id="KW-0460">Magnesium</keyword>
<accession>A0A975HH27</accession>
<evidence type="ECO:0000256" key="5">
    <source>
        <dbReference type="ARBA" id="ARBA00022679"/>
    </source>
</evidence>
<evidence type="ECO:0000259" key="14">
    <source>
        <dbReference type="Pfam" id="PF01274"/>
    </source>
</evidence>
<dbReference type="InterPro" id="IPR048357">
    <property type="entry name" value="MSG_insertion"/>
</dbReference>
<dbReference type="NCBIfam" id="TIGR01345">
    <property type="entry name" value="malate_syn_G"/>
    <property type="match status" value="1"/>
</dbReference>
<comment type="cofactor">
    <cofactor evidence="1 10">
        <name>Mg(2+)</name>
        <dbReference type="ChEBI" id="CHEBI:18420"/>
    </cofactor>
</comment>
<sequence length="750" mass="82680">MSNNKPENNNKALENNTVEQGRLKIDDRFYQFVNESVLPPAKLQKAEFWQNVEQLFARFVPINKALLQQREALQAKIDEYHTNNTSLDFDHYKQFLQEIGYLQPQPDSFEIGSTKVDPEIATMAGPQLVVPVMNARYALNAANARWGSLYDALYGTDVISEEGGAEKGTSYNVVRGNRVIEYAREVLNQHTPITGDWKTVSKLAVEGQNLIIETTLDGATQQDALKEPSQFVGFQGDVAAPTGIVLRHNNLHLIIQIDPTSPIGKTDKAGIKDIVLESALTTIMDCEDSVAAVDAEDKIVVYKNWLGLMQGDLEERIDKNGKTFVRAMNDDVTYTDVSGETVTLPGRALMFVRNVGHLMTNPVMTFDGEEVPEGILDGIITSAIGKIDVDRVKQGNVDGNKQNSKTGSIYIVKPKMHGPTEVAFSNDLFDSIEDMLGLDRHTLKMGIMDEERRTSVNLRACIKEAKDRVVFINTGFLDRTGDELHTSMLAGPFKPKGELKTMAWIQAYEQSNVASGLSTGFKGKAQIGKGMWPIPDQMAAMMDAKVVHPKAGANTAWVPSPTAATLHALHYHQVSVASIQDQLVGSTTTAETFDDLLNDILQIPLLSKDEPLSPGVINHELDNNAQGILGYVVRWVDAGIGCSKVPDINNVGLMEDRATCRISSQHMANWLQHGLCSEERVELVMKKMAAVVDKQNENTPGYEPMCDDFDSSIAFKAALNLVLKGRVQPSGYTEPLLHQARLAKKANQTN</sequence>
<name>A0A975HH27_9GAMM</name>
<feature type="domain" description="Malate synthase TIM barrel" evidence="14">
    <location>
        <begin position="350"/>
        <end position="597"/>
    </location>
</feature>
<dbReference type="GO" id="GO:0006099">
    <property type="term" value="P:tricarboxylic acid cycle"/>
    <property type="evidence" value="ECO:0007669"/>
    <property type="project" value="UniProtKB-KW"/>
</dbReference>
<evidence type="ECO:0000256" key="3">
    <source>
        <dbReference type="ARBA" id="ARBA00022490"/>
    </source>
</evidence>
<evidence type="ECO:0000256" key="8">
    <source>
        <dbReference type="ARBA" id="ARBA00023097"/>
    </source>
</evidence>
<dbReference type="Pfam" id="PF20656">
    <property type="entry name" value="MS_N"/>
    <property type="match status" value="1"/>
</dbReference>
<dbReference type="InterPro" id="IPR001465">
    <property type="entry name" value="Malate_synthase_TIM"/>
</dbReference>
<feature type="binding site" evidence="10">
    <location>
        <begin position="475"/>
        <end position="478"/>
    </location>
    <ligand>
        <name>glyoxylate</name>
        <dbReference type="ChEBI" id="CHEBI:36655"/>
    </ligand>
</feature>
<comment type="caution">
    <text evidence="10">Lacks conserved residue(s) required for the propagation of feature annotation.</text>
</comment>
<feature type="domain" description="Malate synthase G alpha-beta insertion" evidence="16">
    <location>
        <begin position="171"/>
        <end position="248"/>
    </location>
</feature>
<keyword evidence="4 10" id="KW-0816">Tricarboxylic acid cycle</keyword>
<evidence type="ECO:0000259" key="17">
    <source>
        <dbReference type="Pfam" id="PF20659"/>
    </source>
</evidence>
<proteinExistence type="inferred from homology"/>
<dbReference type="AlphaFoldDB" id="A0A975HH27"/>
<evidence type="ECO:0000313" key="18">
    <source>
        <dbReference type="EMBL" id="QTH62607.1"/>
    </source>
</evidence>
<dbReference type="Gene3D" id="3.20.20.360">
    <property type="entry name" value="Malate synthase, domain 3"/>
    <property type="match status" value="2"/>
</dbReference>
<evidence type="ECO:0000259" key="15">
    <source>
        <dbReference type="Pfam" id="PF20656"/>
    </source>
</evidence>
<comment type="catalytic activity">
    <reaction evidence="9 10 13">
        <text>glyoxylate + acetyl-CoA + H2O = (S)-malate + CoA + H(+)</text>
        <dbReference type="Rhea" id="RHEA:18181"/>
        <dbReference type="ChEBI" id="CHEBI:15377"/>
        <dbReference type="ChEBI" id="CHEBI:15378"/>
        <dbReference type="ChEBI" id="CHEBI:15589"/>
        <dbReference type="ChEBI" id="CHEBI:36655"/>
        <dbReference type="ChEBI" id="CHEBI:57287"/>
        <dbReference type="ChEBI" id="CHEBI:57288"/>
        <dbReference type="EC" id="2.3.3.9"/>
    </reaction>
</comment>
<keyword evidence="5 10" id="KW-0808">Transferase</keyword>
<dbReference type="PANTHER" id="PTHR42739">
    <property type="entry name" value="MALATE SYNTHASE G"/>
    <property type="match status" value="1"/>
</dbReference>
<evidence type="ECO:0000259" key="16">
    <source>
        <dbReference type="Pfam" id="PF20658"/>
    </source>
</evidence>
<feature type="binding site" evidence="10">
    <location>
        <position position="289"/>
    </location>
    <ligand>
        <name>acetyl-CoA</name>
        <dbReference type="ChEBI" id="CHEBI:57288"/>
    </ligand>
</feature>
<feature type="binding site" evidence="10">
    <location>
        <position position="478"/>
    </location>
    <ligand>
        <name>Mg(2+)</name>
        <dbReference type="ChEBI" id="CHEBI:18420"/>
    </ligand>
</feature>
<dbReference type="PANTHER" id="PTHR42739:SF1">
    <property type="entry name" value="MALATE SYNTHASE G"/>
    <property type="match status" value="1"/>
</dbReference>
<feature type="binding site" evidence="10">
    <location>
        <position position="326"/>
    </location>
    <ligand>
        <name>acetyl-CoA</name>
        <dbReference type="ChEBI" id="CHEBI:57288"/>
    </ligand>
</feature>
<feature type="active site" description="Proton acceptor" evidence="10 12">
    <location>
        <position position="353"/>
    </location>
</feature>
<dbReference type="InterPro" id="IPR048355">
    <property type="entry name" value="MS_C"/>
</dbReference>
<feature type="domain" description="Malate synthase C-terminal" evidence="17">
    <location>
        <begin position="617"/>
        <end position="707"/>
    </location>
</feature>
<comment type="subcellular location">
    <subcellularLocation>
        <location evidence="10 13">Cytoplasm</location>
    </subcellularLocation>
</comment>
<dbReference type="InterPro" id="IPR006253">
    <property type="entry name" value="Malate_synthG"/>
</dbReference>
<feature type="binding site" evidence="10">
    <location>
        <position position="129"/>
    </location>
    <ligand>
        <name>acetyl-CoA</name>
        <dbReference type="ChEBI" id="CHEBI:57288"/>
    </ligand>
</feature>
<comment type="pathway">
    <text evidence="10 13">Carbohydrate metabolism; glyoxylate cycle; (S)-malate from isocitrate: step 2/2.</text>
</comment>
<dbReference type="EMBL" id="CP072110">
    <property type="protein sequence ID" value="QTH62607.1"/>
    <property type="molecule type" value="Genomic_DNA"/>
</dbReference>
<evidence type="ECO:0000256" key="13">
    <source>
        <dbReference type="RuleBase" id="RU003572"/>
    </source>
</evidence>
<comment type="subunit">
    <text evidence="10">Monomer.</text>
</comment>
<comment type="function">
    <text evidence="10">Involved in the glycolate utilization. Catalyzes the condensation and subsequent hydrolysis of acetyl-coenzyme A (acetyl-CoA) and glyoxylate to form malate and CoA.</text>
</comment>
<dbReference type="EC" id="2.3.3.9" evidence="10 11"/>
<dbReference type="RefSeq" id="WP_208829921.1">
    <property type="nucleotide sequence ID" value="NZ_CP072110.1"/>
</dbReference>
<feature type="modified residue" description="Cysteine sulfenic acid (-SOH)" evidence="10">
    <location>
        <position position="642"/>
    </location>
</feature>
<evidence type="ECO:0000256" key="10">
    <source>
        <dbReference type="HAMAP-Rule" id="MF_00641"/>
    </source>
</evidence>
<feature type="active site" description="Proton donor" evidence="10 12">
    <location>
        <position position="656"/>
    </location>
</feature>
<keyword evidence="2 10" id="KW-0329">Glyoxylate bypass</keyword>
<dbReference type="Pfam" id="PF20659">
    <property type="entry name" value="MS_C"/>
    <property type="match status" value="1"/>
</dbReference>
<feature type="binding site" evidence="10">
    <location>
        <position position="353"/>
    </location>
    <ligand>
        <name>glyoxylate</name>
        <dbReference type="ChEBI" id="CHEBI:36655"/>
    </ligand>
</feature>
<keyword evidence="18" id="KW-0012">Acyltransferase</keyword>
<dbReference type="KEGG" id="psym:J1N51_07390"/>
<organism evidence="18 19">
    <name type="scientific">Psychrosphaera ytuae</name>
    <dbReference type="NCBI Taxonomy" id="2820710"/>
    <lineage>
        <taxon>Bacteria</taxon>
        <taxon>Pseudomonadati</taxon>
        <taxon>Pseudomonadota</taxon>
        <taxon>Gammaproteobacteria</taxon>
        <taxon>Alteromonadales</taxon>
        <taxon>Pseudoalteromonadaceae</taxon>
        <taxon>Psychrosphaera</taxon>
    </lineage>
</organism>
<dbReference type="GO" id="GO:0009436">
    <property type="term" value="P:glyoxylate catabolic process"/>
    <property type="evidence" value="ECO:0007669"/>
    <property type="project" value="TreeGrafter"/>
</dbReference>
<protein>
    <recommendedName>
        <fullName evidence="10 11">Malate synthase G</fullName>
        <ecNumber evidence="10 11">2.3.3.9</ecNumber>
    </recommendedName>
</protein>
<keyword evidence="6 10" id="KW-0479">Metal-binding</keyword>
<reference evidence="18" key="1">
    <citation type="submission" date="2021-03" db="EMBL/GenBank/DDBJ databases">
        <title>Description of Psychrosphaera ytuae sp. nov. isolated from deep sea sediment of South China Sea.</title>
        <authorList>
            <person name="Zhang J."/>
            <person name="Xu X.-D."/>
        </authorList>
    </citation>
    <scope>NUCLEOTIDE SEQUENCE</scope>
    <source>
        <strain evidence="18">MTZ26</strain>
    </source>
</reference>
<evidence type="ECO:0000256" key="7">
    <source>
        <dbReference type="ARBA" id="ARBA00022842"/>
    </source>
</evidence>
<evidence type="ECO:0000256" key="11">
    <source>
        <dbReference type="NCBIfam" id="TIGR01345"/>
    </source>
</evidence>
<gene>
    <name evidence="10" type="primary">glcB</name>
    <name evidence="18" type="ORF">J1N51_07390</name>
</gene>
<evidence type="ECO:0000256" key="1">
    <source>
        <dbReference type="ARBA" id="ARBA00001946"/>
    </source>
</evidence>
<evidence type="ECO:0000256" key="9">
    <source>
        <dbReference type="ARBA" id="ARBA00047918"/>
    </source>
</evidence>
<feature type="domain" description="Malate synthase N-terminal" evidence="15">
    <location>
        <begin position="29"/>
        <end position="84"/>
    </location>
</feature>
<comment type="similarity">
    <text evidence="10 13">Belongs to the malate synthase family. GlcB subfamily.</text>
</comment>
<feature type="binding site" evidence="10">
    <location>
        <begin position="136"/>
        <end position="137"/>
    </location>
    <ligand>
        <name>acetyl-CoA</name>
        <dbReference type="ChEBI" id="CHEBI:57288"/>
    </ligand>
</feature>
<feature type="binding site" evidence="10">
    <location>
        <position position="559"/>
    </location>
    <ligand>
        <name>acetyl-CoA</name>
        <dbReference type="ChEBI" id="CHEBI:57288"/>
    </ligand>
</feature>
<keyword evidence="19" id="KW-1185">Reference proteome</keyword>
<dbReference type="GO" id="GO:0000287">
    <property type="term" value="F:magnesium ion binding"/>
    <property type="evidence" value="ECO:0007669"/>
    <property type="project" value="TreeGrafter"/>
</dbReference>
<dbReference type="InterPro" id="IPR046363">
    <property type="entry name" value="MS_N_TIM-barrel_dom"/>
</dbReference>